<dbReference type="Proteomes" id="UP001165289">
    <property type="component" value="Unassembled WGS sequence"/>
</dbReference>
<keyword evidence="4" id="KW-1185">Reference proteome</keyword>
<dbReference type="InterPro" id="IPR050952">
    <property type="entry name" value="TRIM-NHL_E3_ligases"/>
</dbReference>
<evidence type="ECO:0000256" key="2">
    <source>
        <dbReference type="PROSITE-ProRule" id="PRU00504"/>
    </source>
</evidence>
<dbReference type="PANTHER" id="PTHR24104">
    <property type="entry name" value="E3 UBIQUITIN-PROTEIN LIGASE NHLRC1-RELATED"/>
    <property type="match status" value="1"/>
</dbReference>
<dbReference type="InterPro" id="IPR001258">
    <property type="entry name" value="NHL_repeat"/>
</dbReference>
<dbReference type="GO" id="GO:0000209">
    <property type="term" value="P:protein polyubiquitination"/>
    <property type="evidence" value="ECO:0007669"/>
    <property type="project" value="TreeGrafter"/>
</dbReference>
<dbReference type="Pfam" id="PF01436">
    <property type="entry name" value="NHL"/>
    <property type="match status" value="1"/>
</dbReference>
<keyword evidence="1" id="KW-0677">Repeat</keyword>
<dbReference type="PROSITE" id="PS51125">
    <property type="entry name" value="NHL"/>
    <property type="match status" value="1"/>
</dbReference>
<dbReference type="SUPFAM" id="SSF63829">
    <property type="entry name" value="Calcium-dependent phosphotriesterase"/>
    <property type="match status" value="1"/>
</dbReference>
<dbReference type="Gene3D" id="2.120.10.30">
    <property type="entry name" value="TolB, C-terminal domain"/>
    <property type="match status" value="1"/>
</dbReference>
<name>A0AAV7KG24_9METZ</name>
<dbReference type="InterPro" id="IPR011042">
    <property type="entry name" value="6-blade_b-propeller_TolB-like"/>
</dbReference>
<dbReference type="GO" id="GO:0061630">
    <property type="term" value="F:ubiquitin protein ligase activity"/>
    <property type="evidence" value="ECO:0007669"/>
    <property type="project" value="TreeGrafter"/>
</dbReference>
<feature type="repeat" description="NHL" evidence="2">
    <location>
        <begin position="216"/>
        <end position="259"/>
    </location>
</feature>
<dbReference type="GO" id="GO:0043161">
    <property type="term" value="P:proteasome-mediated ubiquitin-dependent protein catabolic process"/>
    <property type="evidence" value="ECO:0007669"/>
    <property type="project" value="TreeGrafter"/>
</dbReference>
<sequence>MQFIYSTNSTQIAKQIQQMSARLPELEAPLVIDPTEASINNTFDRLVLCLNDRRVQLINEFRLKQKDKQAAETVRIKSLEELSNAKANLQAQMKQDLLHSMRENIMKDIVTKIKQLDVKVKETEVRFDCKTQELEESISVLGQLVEREIISTPNYPALLQPSISVGEKFNAVGIAYDETSQLIYVADGNGSICVISITGKYIVSFCKGQVHMPSGIAISGRHGSGIGEFHIPRSITIAPNKDVFITDSHNNRVVVMTPQLKHKQYITHNTMTRPSDLKFQDNKVYILSSTDNPCLHVFNSTGEKLRSFISCSKEGNEQVGGCYSFCFDKKQNIIMGDSCTKNIKVFSQEGSLLHRLGDTQEEDKRIRTEGIVVTSDNKIICASFLTKFALHIFC</sequence>
<evidence type="ECO:0000313" key="4">
    <source>
        <dbReference type="Proteomes" id="UP001165289"/>
    </source>
</evidence>
<accession>A0AAV7KG24</accession>
<proteinExistence type="predicted"/>
<evidence type="ECO:0000256" key="1">
    <source>
        <dbReference type="ARBA" id="ARBA00022737"/>
    </source>
</evidence>
<organism evidence="3 4">
    <name type="scientific">Oopsacas minuta</name>
    <dbReference type="NCBI Taxonomy" id="111878"/>
    <lineage>
        <taxon>Eukaryota</taxon>
        <taxon>Metazoa</taxon>
        <taxon>Porifera</taxon>
        <taxon>Hexactinellida</taxon>
        <taxon>Hexasterophora</taxon>
        <taxon>Lyssacinosida</taxon>
        <taxon>Leucopsacidae</taxon>
        <taxon>Oopsacas</taxon>
    </lineage>
</organism>
<dbReference type="PANTHER" id="PTHR24104:SF25">
    <property type="entry name" value="PROTEIN LIN-41"/>
    <property type="match status" value="1"/>
</dbReference>
<protein>
    <submittedName>
        <fullName evidence="3">RING finger protein nhl-1</fullName>
    </submittedName>
</protein>
<gene>
    <name evidence="3" type="ORF">LOD99_10431</name>
</gene>
<dbReference type="GO" id="GO:0008270">
    <property type="term" value="F:zinc ion binding"/>
    <property type="evidence" value="ECO:0007669"/>
    <property type="project" value="UniProtKB-KW"/>
</dbReference>
<evidence type="ECO:0000313" key="3">
    <source>
        <dbReference type="EMBL" id="KAI6660262.1"/>
    </source>
</evidence>
<dbReference type="EMBL" id="JAKMXF010000035">
    <property type="protein sequence ID" value="KAI6660262.1"/>
    <property type="molecule type" value="Genomic_DNA"/>
</dbReference>
<reference evidence="3 4" key="1">
    <citation type="journal article" date="2023" name="BMC Biol.">
        <title>The compact genome of the sponge Oopsacas minuta (Hexactinellida) is lacking key metazoan core genes.</title>
        <authorList>
            <person name="Santini S."/>
            <person name="Schenkelaars Q."/>
            <person name="Jourda C."/>
            <person name="Duchesne M."/>
            <person name="Belahbib H."/>
            <person name="Rocher C."/>
            <person name="Selva M."/>
            <person name="Riesgo A."/>
            <person name="Vervoort M."/>
            <person name="Leys S.P."/>
            <person name="Kodjabachian L."/>
            <person name="Le Bivic A."/>
            <person name="Borchiellini C."/>
            <person name="Claverie J.M."/>
            <person name="Renard E."/>
        </authorList>
    </citation>
    <scope>NUCLEOTIDE SEQUENCE [LARGE SCALE GENOMIC DNA]</scope>
    <source>
        <strain evidence="3">SPO-2</strain>
    </source>
</reference>
<dbReference type="AlphaFoldDB" id="A0AAV7KG24"/>
<comment type="caution">
    <text evidence="3">The sequence shown here is derived from an EMBL/GenBank/DDBJ whole genome shotgun (WGS) entry which is preliminary data.</text>
</comment>